<sequence>MKISGVDDIGVIVRQRRKALTLSQAELASRSGVTRQWLTRFERGNAEVALSKVFAVLRELDLMMRIDAREDSVVPRQYDIPRVVVPRMTFEPVALARVRDRLRAIPLDEASCDE</sequence>
<dbReference type="Proteomes" id="UP000479756">
    <property type="component" value="Unassembled WGS sequence"/>
</dbReference>
<accession>A0A7C9PMC0</accession>
<organism evidence="2 3">
    <name type="scientific">Galbitalea soli</name>
    <dbReference type="NCBI Taxonomy" id="1268042"/>
    <lineage>
        <taxon>Bacteria</taxon>
        <taxon>Bacillati</taxon>
        <taxon>Actinomycetota</taxon>
        <taxon>Actinomycetes</taxon>
        <taxon>Micrococcales</taxon>
        <taxon>Microbacteriaceae</taxon>
        <taxon>Galbitalea</taxon>
    </lineage>
</organism>
<keyword evidence="3" id="KW-1185">Reference proteome</keyword>
<comment type="caution">
    <text evidence="2">The sequence shown here is derived from an EMBL/GenBank/DDBJ whole genome shotgun (WGS) entry which is preliminary data.</text>
</comment>
<dbReference type="SUPFAM" id="SSF47413">
    <property type="entry name" value="lambda repressor-like DNA-binding domains"/>
    <property type="match status" value="1"/>
</dbReference>
<evidence type="ECO:0000313" key="3">
    <source>
        <dbReference type="Proteomes" id="UP000479756"/>
    </source>
</evidence>
<proteinExistence type="predicted"/>
<reference evidence="2 3" key="1">
    <citation type="journal article" date="2014" name="Int. J. Syst. Evol. Microbiol.">
        <title>Description of Galbitalea soli gen. nov., sp. nov., and Frondihabitans sucicola sp. nov.</title>
        <authorList>
            <person name="Kim S.J."/>
            <person name="Lim J.M."/>
            <person name="Ahn J.H."/>
            <person name="Weon H.Y."/>
            <person name="Hamada M."/>
            <person name="Suzuki K."/>
            <person name="Ahn T.Y."/>
            <person name="Kwon S.W."/>
        </authorList>
    </citation>
    <scope>NUCLEOTIDE SEQUENCE [LARGE SCALE GENOMIC DNA]</scope>
    <source>
        <strain evidence="2 3">NBRC 108727</strain>
    </source>
</reference>
<dbReference type="PROSITE" id="PS50943">
    <property type="entry name" value="HTH_CROC1"/>
    <property type="match status" value="1"/>
</dbReference>
<protein>
    <submittedName>
        <fullName evidence="2">Helix-turn-helix domain-containing protein</fullName>
    </submittedName>
</protein>
<dbReference type="Gene3D" id="1.10.260.40">
    <property type="entry name" value="lambda repressor-like DNA-binding domains"/>
    <property type="match status" value="1"/>
</dbReference>
<dbReference type="InterPro" id="IPR001387">
    <property type="entry name" value="Cro/C1-type_HTH"/>
</dbReference>
<dbReference type="CDD" id="cd00093">
    <property type="entry name" value="HTH_XRE"/>
    <property type="match status" value="1"/>
</dbReference>
<dbReference type="InterPro" id="IPR010982">
    <property type="entry name" value="Lambda_DNA-bd_dom_sf"/>
</dbReference>
<dbReference type="RefSeq" id="WP_163472419.1">
    <property type="nucleotide sequence ID" value="NZ_JAAGWZ010000001.1"/>
</dbReference>
<evidence type="ECO:0000313" key="2">
    <source>
        <dbReference type="EMBL" id="NEM90812.1"/>
    </source>
</evidence>
<dbReference type="GO" id="GO:0003677">
    <property type="term" value="F:DNA binding"/>
    <property type="evidence" value="ECO:0007669"/>
    <property type="project" value="InterPro"/>
</dbReference>
<evidence type="ECO:0000259" key="1">
    <source>
        <dbReference type="PROSITE" id="PS50943"/>
    </source>
</evidence>
<feature type="domain" description="HTH cro/C1-type" evidence="1">
    <location>
        <begin position="13"/>
        <end position="69"/>
    </location>
</feature>
<gene>
    <name evidence="2" type="ORF">G3T37_05525</name>
</gene>
<dbReference type="EMBL" id="JAAGWZ010000001">
    <property type="protein sequence ID" value="NEM90812.1"/>
    <property type="molecule type" value="Genomic_DNA"/>
</dbReference>
<dbReference type="Pfam" id="PF01381">
    <property type="entry name" value="HTH_3"/>
    <property type="match status" value="1"/>
</dbReference>
<dbReference type="AlphaFoldDB" id="A0A7C9PMC0"/>
<name>A0A7C9PMC0_9MICO</name>
<dbReference type="SMART" id="SM00530">
    <property type="entry name" value="HTH_XRE"/>
    <property type="match status" value="1"/>
</dbReference>